<dbReference type="EMBL" id="BAABAU010000001">
    <property type="protein sequence ID" value="GAA4264907.1"/>
    <property type="molecule type" value="Genomic_DNA"/>
</dbReference>
<keyword evidence="2" id="KW-1185">Reference proteome</keyword>
<protein>
    <submittedName>
        <fullName evidence="1">Uncharacterized protein</fullName>
    </submittedName>
</protein>
<comment type="caution">
    <text evidence="1">The sequence shown here is derived from an EMBL/GenBank/DDBJ whole genome shotgun (WGS) entry which is preliminary data.</text>
</comment>
<reference evidence="2" key="1">
    <citation type="journal article" date="2019" name="Int. J. Syst. Evol. Microbiol.">
        <title>The Global Catalogue of Microorganisms (GCM) 10K type strain sequencing project: providing services to taxonomists for standard genome sequencing and annotation.</title>
        <authorList>
            <consortium name="The Broad Institute Genomics Platform"/>
            <consortium name="The Broad Institute Genome Sequencing Center for Infectious Disease"/>
            <person name="Wu L."/>
            <person name="Ma J."/>
        </authorList>
    </citation>
    <scope>NUCLEOTIDE SEQUENCE [LARGE SCALE GENOMIC DNA]</scope>
    <source>
        <strain evidence="2">JCM 17442</strain>
    </source>
</reference>
<name>A0ABP8DYB0_9MICO</name>
<sequence>MTDFEIAARFSPGPWWGFNGVDELKLSSDVLTRKHYRVFRGKVPVTSPLSSVEVVSREVRLDKRSGRPNWVRMTLMIDGARTTFTGHANDGKSFADALAEATSRSGR</sequence>
<evidence type="ECO:0000313" key="1">
    <source>
        <dbReference type="EMBL" id="GAA4264907.1"/>
    </source>
</evidence>
<dbReference type="Proteomes" id="UP001501594">
    <property type="component" value="Unassembled WGS sequence"/>
</dbReference>
<proteinExistence type="predicted"/>
<evidence type="ECO:0000313" key="2">
    <source>
        <dbReference type="Proteomes" id="UP001501594"/>
    </source>
</evidence>
<accession>A0ABP8DYB0</accession>
<organism evidence="1 2">
    <name type="scientific">Frondihabitans peucedani</name>
    <dbReference type="NCBI Taxonomy" id="598626"/>
    <lineage>
        <taxon>Bacteria</taxon>
        <taxon>Bacillati</taxon>
        <taxon>Actinomycetota</taxon>
        <taxon>Actinomycetes</taxon>
        <taxon>Micrococcales</taxon>
        <taxon>Microbacteriaceae</taxon>
        <taxon>Frondihabitans</taxon>
    </lineage>
</organism>
<gene>
    <name evidence="1" type="ORF">GCM10022256_05190</name>
</gene>